<dbReference type="Proteomes" id="UP000038010">
    <property type="component" value="Unassembled WGS sequence"/>
</dbReference>
<comment type="caution">
    <text evidence="2">The sequence shown here is derived from an EMBL/GenBank/DDBJ whole genome shotgun (WGS) entry which is preliminary data.</text>
</comment>
<dbReference type="PANTHER" id="PTHR46310">
    <property type="entry name" value="AMIDASE 1"/>
    <property type="match status" value="1"/>
</dbReference>
<dbReference type="EMBL" id="LFJN01000011">
    <property type="protein sequence ID" value="KPI40773.1"/>
    <property type="molecule type" value="Genomic_DNA"/>
</dbReference>
<sequence>MRDAKTATAPAIQKLIDAGAVIVGKNKLSEFAFAGQSIVDHVDYLMPFNPRGDGYQSASDSSGGSAVAAASYAWLDASIGSDTGGSIRGPAIANGIHGNRPSHGAVSLEGAIPLSTSMDTCGTLARDPSIWNDINKALYSDYAKTYPEFPAQILINEVSSPDPGFGAWQNASMALLAQIALHMNATIHELSIDKLWNSTANSTYILADDTNQVYGALCQYEQWNEFGRAYISEYKQSHRGHLPHVVPGTLHGWQYADANITADDLAYAQDFRQMVANWSQAHFLVPDEYACSEAIHILMQPPSLNYKVDVSHATENPSIKKLVTSNVTFAAESVQLATSLCALNETVVLPKTFGMTCRQLLDSATSKDDSDDGSYTSPHRLASIAGLPHVAVTLGSMALGSDAGQYSTFSTSWNASQELPWGMTIMAAKGCDFMIQDLISSLYLAGIIAPIEATTGS</sequence>
<protein>
    <submittedName>
        <fullName evidence="2">Amidase 1</fullName>
    </submittedName>
</protein>
<gene>
    <name evidence="2" type="ORF">AB675_10911</name>
</gene>
<dbReference type="Gene3D" id="3.90.1300.10">
    <property type="entry name" value="Amidase signature (AS) domain"/>
    <property type="match status" value="1"/>
</dbReference>
<reference evidence="2 3" key="1">
    <citation type="submission" date="2015-06" db="EMBL/GenBank/DDBJ databases">
        <title>Draft genome of the ant-associated black yeast Phialophora attae CBS 131958.</title>
        <authorList>
            <person name="Moreno L.F."/>
            <person name="Stielow B.J."/>
            <person name="de Hoog S."/>
            <person name="Vicente V.A."/>
            <person name="Weiss V.A."/>
            <person name="de Vries M."/>
            <person name="Cruz L.M."/>
            <person name="Souza E.M."/>
        </authorList>
    </citation>
    <scope>NUCLEOTIDE SEQUENCE [LARGE SCALE GENOMIC DNA]</scope>
    <source>
        <strain evidence="2 3">CBS 131958</strain>
    </source>
</reference>
<feature type="domain" description="Amidase" evidence="1">
    <location>
        <begin position="8"/>
        <end position="127"/>
    </location>
</feature>
<dbReference type="STRING" id="1664694.A0A0N1NZR8"/>
<evidence type="ECO:0000259" key="1">
    <source>
        <dbReference type="Pfam" id="PF01425"/>
    </source>
</evidence>
<dbReference type="Pfam" id="PF01425">
    <property type="entry name" value="Amidase"/>
    <property type="match status" value="1"/>
</dbReference>
<dbReference type="VEuPathDB" id="FungiDB:AB675_10911"/>
<evidence type="ECO:0000313" key="2">
    <source>
        <dbReference type="EMBL" id="KPI40773.1"/>
    </source>
</evidence>
<dbReference type="AlphaFoldDB" id="A0A0N1NZR8"/>
<organism evidence="2 3">
    <name type="scientific">Cyphellophora attinorum</name>
    <dbReference type="NCBI Taxonomy" id="1664694"/>
    <lineage>
        <taxon>Eukaryota</taxon>
        <taxon>Fungi</taxon>
        <taxon>Dikarya</taxon>
        <taxon>Ascomycota</taxon>
        <taxon>Pezizomycotina</taxon>
        <taxon>Eurotiomycetes</taxon>
        <taxon>Chaetothyriomycetidae</taxon>
        <taxon>Chaetothyriales</taxon>
        <taxon>Cyphellophoraceae</taxon>
        <taxon>Cyphellophora</taxon>
    </lineage>
</organism>
<dbReference type="InterPro" id="IPR036928">
    <property type="entry name" value="AS_sf"/>
</dbReference>
<proteinExistence type="predicted"/>
<evidence type="ECO:0000313" key="3">
    <source>
        <dbReference type="Proteomes" id="UP000038010"/>
    </source>
</evidence>
<keyword evidence="3" id="KW-1185">Reference proteome</keyword>
<dbReference type="PANTHER" id="PTHR46310:SF7">
    <property type="entry name" value="AMIDASE 1"/>
    <property type="match status" value="1"/>
</dbReference>
<name>A0A0N1NZR8_9EURO</name>
<dbReference type="SUPFAM" id="SSF75304">
    <property type="entry name" value="Amidase signature (AS) enzymes"/>
    <property type="match status" value="1"/>
</dbReference>
<dbReference type="InterPro" id="IPR023631">
    <property type="entry name" value="Amidase_dom"/>
</dbReference>
<dbReference type="OrthoDB" id="5423360at2759"/>
<dbReference type="GeneID" id="28731593"/>
<accession>A0A0N1NZR8</accession>
<dbReference type="RefSeq" id="XP_018000736.1">
    <property type="nucleotide sequence ID" value="XM_018139713.1"/>
</dbReference>